<reference evidence="4" key="1">
    <citation type="submission" date="2016-06" db="UniProtKB">
        <authorList>
            <consortium name="WormBaseParasite"/>
        </authorList>
    </citation>
    <scope>IDENTIFICATION</scope>
</reference>
<dbReference type="EMBL" id="UYSU01000124">
    <property type="protein sequence ID" value="VDL85257.1"/>
    <property type="molecule type" value="Genomic_DNA"/>
</dbReference>
<feature type="region of interest" description="Disordered" evidence="1">
    <location>
        <begin position="13"/>
        <end position="38"/>
    </location>
</feature>
<sequence length="249" mass="26765">MVNHRFFDGYYDSEDERSTNSLENNPSTPFGVSSEGTFSNHNPFDSGGAFYEGQGQQRSGRFNGFSAGVISSEPVESAENTNGGFMFVRIPSSDSSRGGYDSSCFSPSALLSPEVDEGQPFYSIEPIQDMPRACGCQPSGGCETSCGCGTLAQNLSQSWTRRRHISSAHPPFPPLSGIQIAVGSGYRATEQSNRYSNYLGHSDPASMNEVENSPGPSSPPTQLDLTGDIRTANLIFHDQRPATTFATRG</sequence>
<dbReference type="OrthoDB" id="6228804at2759"/>
<evidence type="ECO:0000256" key="1">
    <source>
        <dbReference type="SAM" id="MobiDB-lite"/>
    </source>
</evidence>
<feature type="region of interest" description="Disordered" evidence="1">
    <location>
        <begin position="195"/>
        <end position="224"/>
    </location>
</feature>
<evidence type="ECO:0000313" key="2">
    <source>
        <dbReference type="EMBL" id="VDL85257.1"/>
    </source>
</evidence>
<accession>A0A183S7L7</accession>
<dbReference type="WBParaSite" id="SSLN_0000022701-mRNA-1">
    <property type="protein sequence ID" value="SSLN_0000022701-mRNA-1"/>
    <property type="gene ID" value="SSLN_0000022701"/>
</dbReference>
<name>A0A183S7L7_SCHSO</name>
<feature type="compositionally biased region" description="Polar residues" evidence="1">
    <location>
        <begin position="19"/>
        <end position="38"/>
    </location>
</feature>
<dbReference type="AlphaFoldDB" id="A0A183S7L7"/>
<dbReference type="Proteomes" id="UP000275846">
    <property type="component" value="Unassembled WGS sequence"/>
</dbReference>
<feature type="compositionally biased region" description="Polar residues" evidence="1">
    <location>
        <begin position="209"/>
        <end position="224"/>
    </location>
</feature>
<keyword evidence="3" id="KW-1185">Reference proteome</keyword>
<evidence type="ECO:0000313" key="3">
    <source>
        <dbReference type="Proteomes" id="UP000275846"/>
    </source>
</evidence>
<reference evidence="2 3" key="2">
    <citation type="submission" date="2018-11" db="EMBL/GenBank/DDBJ databases">
        <authorList>
            <consortium name="Pathogen Informatics"/>
        </authorList>
    </citation>
    <scope>NUCLEOTIDE SEQUENCE [LARGE SCALE GENOMIC DNA]</scope>
    <source>
        <strain evidence="2 3">NST_G2</strain>
    </source>
</reference>
<protein>
    <submittedName>
        <fullName evidence="2 4">Uncharacterized protein</fullName>
    </submittedName>
</protein>
<gene>
    <name evidence="2" type="ORF">SSLN_LOCUS215</name>
</gene>
<organism evidence="4">
    <name type="scientific">Schistocephalus solidus</name>
    <name type="common">Tapeworm</name>
    <dbReference type="NCBI Taxonomy" id="70667"/>
    <lineage>
        <taxon>Eukaryota</taxon>
        <taxon>Metazoa</taxon>
        <taxon>Spiralia</taxon>
        <taxon>Lophotrochozoa</taxon>
        <taxon>Platyhelminthes</taxon>
        <taxon>Cestoda</taxon>
        <taxon>Eucestoda</taxon>
        <taxon>Diphyllobothriidea</taxon>
        <taxon>Diphyllobothriidae</taxon>
        <taxon>Schistocephalus</taxon>
    </lineage>
</organism>
<proteinExistence type="predicted"/>
<evidence type="ECO:0000313" key="4">
    <source>
        <dbReference type="WBParaSite" id="SSLN_0000022701-mRNA-1"/>
    </source>
</evidence>